<evidence type="ECO:0000259" key="3">
    <source>
        <dbReference type="SMART" id="SM01185"/>
    </source>
</evidence>
<feature type="domain" description="Elongation factor P C-terminal" evidence="2">
    <location>
        <begin position="143"/>
        <end position="197"/>
    </location>
</feature>
<comment type="similarity">
    <text evidence="1">Belongs to the elongation factor P family.</text>
</comment>
<gene>
    <name evidence="4" type="ORF">HYH03_001780</name>
</gene>
<dbReference type="Pfam" id="PF08207">
    <property type="entry name" value="EFP_N"/>
    <property type="match status" value="1"/>
</dbReference>
<dbReference type="Pfam" id="PF01132">
    <property type="entry name" value="EFP"/>
    <property type="match status" value="1"/>
</dbReference>
<organism evidence="4 5">
    <name type="scientific">Edaphochlamys debaryana</name>
    <dbReference type="NCBI Taxonomy" id="47281"/>
    <lineage>
        <taxon>Eukaryota</taxon>
        <taxon>Viridiplantae</taxon>
        <taxon>Chlorophyta</taxon>
        <taxon>core chlorophytes</taxon>
        <taxon>Chlorophyceae</taxon>
        <taxon>CS clade</taxon>
        <taxon>Chlamydomonadales</taxon>
        <taxon>Chlamydomonadales incertae sedis</taxon>
        <taxon>Edaphochlamys</taxon>
    </lineage>
</organism>
<accession>A0A836C4U2</accession>
<dbReference type="InterPro" id="IPR013185">
    <property type="entry name" value="Transl_elong_KOW-like"/>
</dbReference>
<dbReference type="SUPFAM" id="SSF50104">
    <property type="entry name" value="Translation proteins SH3-like domain"/>
    <property type="match status" value="1"/>
</dbReference>
<comment type="caution">
    <text evidence="4">The sequence shown here is derived from an EMBL/GenBank/DDBJ whole genome shotgun (WGS) entry which is preliminary data.</text>
</comment>
<dbReference type="SMART" id="SM01185">
    <property type="entry name" value="EFP"/>
    <property type="match status" value="1"/>
</dbReference>
<dbReference type="PANTHER" id="PTHR30053:SF14">
    <property type="entry name" value="TRANSLATION ELONGATION FACTOR KOW-LIKE DOMAIN-CONTAINING PROTEIN"/>
    <property type="match status" value="1"/>
</dbReference>
<evidence type="ECO:0000313" key="5">
    <source>
        <dbReference type="Proteomes" id="UP000612055"/>
    </source>
</evidence>
<dbReference type="InterPro" id="IPR014722">
    <property type="entry name" value="Rib_uL2_dom2"/>
</dbReference>
<dbReference type="InterPro" id="IPR008991">
    <property type="entry name" value="Translation_prot_SH3-like_sf"/>
</dbReference>
<dbReference type="GO" id="GO:0005737">
    <property type="term" value="C:cytoplasm"/>
    <property type="evidence" value="ECO:0007669"/>
    <property type="project" value="InterPro"/>
</dbReference>
<dbReference type="PIRSF" id="PIRSF005901">
    <property type="entry name" value="EF-P"/>
    <property type="match status" value="1"/>
</dbReference>
<dbReference type="InterPro" id="IPR001059">
    <property type="entry name" value="Transl_elong_P/YeiP_cen"/>
</dbReference>
<name>A0A836C4U2_9CHLO</name>
<dbReference type="Pfam" id="PF09285">
    <property type="entry name" value="Elong-fact-P_C"/>
    <property type="match status" value="1"/>
</dbReference>
<evidence type="ECO:0000259" key="2">
    <source>
        <dbReference type="SMART" id="SM00841"/>
    </source>
</evidence>
<dbReference type="InterPro" id="IPR020599">
    <property type="entry name" value="Transl_elong_fac_P/YeiP"/>
</dbReference>
<evidence type="ECO:0000313" key="4">
    <source>
        <dbReference type="EMBL" id="KAG2500200.1"/>
    </source>
</evidence>
<evidence type="ECO:0000256" key="1">
    <source>
        <dbReference type="ARBA" id="ARBA00009479"/>
    </source>
</evidence>
<dbReference type="SMART" id="SM00841">
    <property type="entry name" value="Elong-fact-P_C"/>
    <property type="match status" value="1"/>
</dbReference>
<dbReference type="Gene3D" id="2.40.50.140">
    <property type="entry name" value="Nucleic acid-binding proteins"/>
    <property type="match status" value="2"/>
</dbReference>
<protein>
    <recommendedName>
        <fullName evidence="6">Elongation factor P</fullName>
    </recommendedName>
</protein>
<keyword evidence="5" id="KW-1185">Reference proteome</keyword>
<dbReference type="OrthoDB" id="10259892at2759"/>
<reference evidence="4" key="1">
    <citation type="journal article" date="2020" name="bioRxiv">
        <title>Comparative genomics of Chlamydomonas.</title>
        <authorList>
            <person name="Craig R.J."/>
            <person name="Hasan A.R."/>
            <person name="Ness R.W."/>
            <person name="Keightley P.D."/>
        </authorList>
    </citation>
    <scope>NUCLEOTIDE SEQUENCE</scope>
    <source>
        <strain evidence="4">CCAP 11/70</strain>
    </source>
</reference>
<feature type="domain" description="Translation elongation factor P/YeiP central" evidence="3">
    <location>
        <begin position="75"/>
        <end position="135"/>
    </location>
</feature>
<sequence>MDFVRGAKKAASQVRSGDLVQRDGKPFRVVKFHWMHGQARAAGFVTLDLQDLATGSRTSEKHRLEDQVELADVEDREMQVLYQDESGNVHVMDGTTYEQSVLSPELFGDGRRWLGCAEGEGGLLASVSFFQGEPVAAKVPYKIAVKVLDAPPAVVKDDGTNNRHVVVEGGISVMAPAFVKKGDVIVVRTHDNSYMAKQ</sequence>
<evidence type="ECO:0008006" key="6">
    <source>
        <dbReference type="Google" id="ProtNLM"/>
    </source>
</evidence>
<dbReference type="InterPro" id="IPR012340">
    <property type="entry name" value="NA-bd_OB-fold"/>
</dbReference>
<dbReference type="EMBL" id="JAEHOE010000004">
    <property type="protein sequence ID" value="KAG2500200.1"/>
    <property type="molecule type" value="Genomic_DNA"/>
</dbReference>
<dbReference type="AlphaFoldDB" id="A0A836C4U2"/>
<dbReference type="GO" id="GO:0043043">
    <property type="term" value="P:peptide biosynthetic process"/>
    <property type="evidence" value="ECO:0007669"/>
    <property type="project" value="InterPro"/>
</dbReference>
<dbReference type="Gene3D" id="2.30.30.30">
    <property type="match status" value="1"/>
</dbReference>
<dbReference type="PANTHER" id="PTHR30053">
    <property type="entry name" value="ELONGATION FACTOR P"/>
    <property type="match status" value="1"/>
</dbReference>
<proteinExistence type="inferred from homology"/>
<dbReference type="SUPFAM" id="SSF50249">
    <property type="entry name" value="Nucleic acid-binding proteins"/>
    <property type="match status" value="2"/>
</dbReference>
<dbReference type="Proteomes" id="UP000612055">
    <property type="component" value="Unassembled WGS sequence"/>
</dbReference>
<dbReference type="InterPro" id="IPR015365">
    <property type="entry name" value="Elong-fact-P_C"/>
</dbReference>
<dbReference type="GO" id="GO:0003746">
    <property type="term" value="F:translation elongation factor activity"/>
    <property type="evidence" value="ECO:0007669"/>
    <property type="project" value="InterPro"/>
</dbReference>